<feature type="transmembrane region" description="Helical" evidence="1">
    <location>
        <begin position="54"/>
        <end position="73"/>
    </location>
</feature>
<dbReference type="STRING" id="1547283.A9C19_02070"/>
<keyword evidence="1" id="KW-0472">Membrane</keyword>
<dbReference type="RefSeq" id="WP_072578426.1">
    <property type="nucleotide sequence ID" value="NZ_CP016020.1"/>
</dbReference>
<dbReference type="KEGG" id="bwh:A9C19_02070"/>
<evidence type="ECO:0000256" key="1">
    <source>
        <dbReference type="SAM" id="Phobius"/>
    </source>
</evidence>
<keyword evidence="3" id="KW-1185">Reference proteome</keyword>
<dbReference type="Pfam" id="PF04020">
    <property type="entry name" value="Phage_holin_4_2"/>
    <property type="match status" value="1"/>
</dbReference>
<reference evidence="2 3" key="1">
    <citation type="journal article" date="2016" name="Sci. Rep.">
        <title>Complete genome sequence and transcriptomic analysis of a novel marine strain Bacillus weihaiensis reveals the mechanism of brown algae degradation.</title>
        <authorList>
            <person name="Zhu Y."/>
            <person name="Chen P."/>
            <person name="Bao Y."/>
            <person name="Men Y."/>
            <person name="Zeng Y."/>
            <person name="Yang J."/>
            <person name="Sun J."/>
            <person name="Sun Y."/>
        </authorList>
    </citation>
    <scope>NUCLEOTIDE SEQUENCE [LARGE SCALE GENOMIC DNA]</scope>
    <source>
        <strain evidence="2 3">Alg07</strain>
    </source>
</reference>
<dbReference type="AlphaFoldDB" id="A0A1L3MMT2"/>
<keyword evidence="1" id="KW-0812">Transmembrane</keyword>
<evidence type="ECO:0008006" key="4">
    <source>
        <dbReference type="Google" id="ProtNLM"/>
    </source>
</evidence>
<dbReference type="PANTHER" id="PTHR37309">
    <property type="entry name" value="SLR0284 PROTEIN"/>
    <property type="match status" value="1"/>
</dbReference>
<name>A0A1L3MMT2_9BACI</name>
<gene>
    <name evidence="2" type="ORF">A9C19_02070</name>
</gene>
<dbReference type="Proteomes" id="UP000181936">
    <property type="component" value="Chromosome"/>
</dbReference>
<dbReference type="PANTHER" id="PTHR37309:SF1">
    <property type="entry name" value="SLR0284 PROTEIN"/>
    <property type="match status" value="1"/>
</dbReference>
<feature type="transmembrane region" description="Helical" evidence="1">
    <location>
        <begin position="5"/>
        <end position="22"/>
    </location>
</feature>
<evidence type="ECO:0000313" key="3">
    <source>
        <dbReference type="Proteomes" id="UP000181936"/>
    </source>
</evidence>
<keyword evidence="1" id="KW-1133">Transmembrane helix</keyword>
<protein>
    <recommendedName>
        <fullName evidence="4">Phage holin family protein</fullName>
    </recommendedName>
</protein>
<accession>A0A1L3MMT2</accession>
<organism evidence="2 3">
    <name type="scientific">Bacillus weihaiensis</name>
    <dbReference type="NCBI Taxonomy" id="1547283"/>
    <lineage>
        <taxon>Bacteria</taxon>
        <taxon>Bacillati</taxon>
        <taxon>Bacillota</taxon>
        <taxon>Bacilli</taxon>
        <taxon>Bacillales</taxon>
        <taxon>Bacillaceae</taxon>
        <taxon>Bacillus</taxon>
    </lineage>
</organism>
<proteinExistence type="predicted"/>
<dbReference type="OrthoDB" id="7205479at2"/>
<dbReference type="InterPro" id="IPR007165">
    <property type="entry name" value="Phage_holin_4_2"/>
</dbReference>
<feature type="transmembrane region" description="Helical" evidence="1">
    <location>
        <begin position="85"/>
        <end position="108"/>
    </location>
</feature>
<sequence>MIRWLVSVVINAIILIVVAGFFDSFQLSGIGAAIGASFILSVLNVLVKPFLILLTLPVTILTLGLFLFVINAITLMITEGLMGDAFIIDGFGTAMLAAIFISILHLMIQKGIVEPYKNKNR</sequence>
<feature type="transmembrane region" description="Helical" evidence="1">
    <location>
        <begin position="28"/>
        <end position="47"/>
    </location>
</feature>
<evidence type="ECO:0000313" key="2">
    <source>
        <dbReference type="EMBL" id="APH03637.1"/>
    </source>
</evidence>
<dbReference type="EMBL" id="CP016020">
    <property type="protein sequence ID" value="APH03637.1"/>
    <property type="molecule type" value="Genomic_DNA"/>
</dbReference>